<feature type="region of interest" description="Disordered" evidence="22">
    <location>
        <begin position="733"/>
        <end position="752"/>
    </location>
</feature>
<dbReference type="GO" id="GO:0009653">
    <property type="term" value="P:anatomical structure morphogenesis"/>
    <property type="evidence" value="ECO:0007669"/>
    <property type="project" value="UniProtKB-ARBA"/>
</dbReference>
<dbReference type="Gene3D" id="2.60.40.10">
    <property type="entry name" value="Immunoglobulins"/>
    <property type="match status" value="9"/>
</dbReference>
<feature type="domain" description="Fibronectin type-III" evidence="25">
    <location>
        <begin position="652"/>
        <end position="745"/>
    </location>
</feature>
<reference evidence="26" key="1">
    <citation type="submission" date="2020-11" db="EMBL/GenBank/DDBJ databases">
        <authorList>
            <person name="Tran Van P."/>
        </authorList>
    </citation>
    <scope>NUCLEOTIDE SEQUENCE</scope>
</reference>
<keyword evidence="11 21" id="KW-0547">Nucleotide-binding</keyword>
<dbReference type="GO" id="GO:0005524">
    <property type="term" value="F:ATP binding"/>
    <property type="evidence" value="ECO:0007669"/>
    <property type="project" value="UniProtKB-UniRule"/>
</dbReference>
<dbReference type="PROSITE" id="PS50835">
    <property type="entry name" value="IG_LIKE"/>
    <property type="match status" value="4"/>
</dbReference>
<dbReference type="Gene3D" id="3.30.200.20">
    <property type="entry name" value="Phosphorylase Kinase, domain 1"/>
    <property type="match status" value="1"/>
</dbReference>
<dbReference type="EMBL" id="CAJPIZ010014271">
    <property type="protein sequence ID" value="CAG2114682.1"/>
    <property type="molecule type" value="Genomic_DNA"/>
</dbReference>
<dbReference type="InterPro" id="IPR008271">
    <property type="entry name" value="Ser/Thr_kinase_AS"/>
</dbReference>
<keyword evidence="13" id="KW-0106">Calcium</keyword>
<dbReference type="InterPro" id="IPR036179">
    <property type="entry name" value="Ig-like_dom_sf"/>
</dbReference>
<dbReference type="Gene3D" id="1.10.510.10">
    <property type="entry name" value="Transferase(Phosphotransferase) domain 1"/>
    <property type="match status" value="1"/>
</dbReference>
<dbReference type="FunFam" id="2.60.40.10:FF:000056">
    <property type="entry name" value="twitchin isoform X4"/>
    <property type="match status" value="1"/>
</dbReference>
<dbReference type="PROSITE" id="PS00108">
    <property type="entry name" value="PROTEIN_KINASE_ST"/>
    <property type="match status" value="1"/>
</dbReference>
<dbReference type="FunFam" id="2.60.40.10:FF:000032">
    <property type="entry name" value="palladin isoform X1"/>
    <property type="match status" value="1"/>
</dbReference>
<dbReference type="PANTHER" id="PTHR47633:SF7">
    <property type="entry name" value="TITIN HOMOLOG"/>
    <property type="match status" value="1"/>
</dbReference>
<evidence type="ECO:0000256" key="16">
    <source>
        <dbReference type="ARBA" id="ARBA00022860"/>
    </source>
</evidence>
<keyword evidence="12" id="KW-0418">Kinase</keyword>
<comment type="similarity">
    <text evidence="3">Belongs to the protein kinase superfamily. CAMK Ser/Thr protein kinase family.</text>
</comment>
<evidence type="ECO:0000259" key="24">
    <source>
        <dbReference type="PROSITE" id="PS50835"/>
    </source>
</evidence>
<dbReference type="SUPFAM" id="SSF49265">
    <property type="entry name" value="Fibronectin type III"/>
    <property type="match status" value="3"/>
</dbReference>
<keyword evidence="8" id="KW-0808">Transferase</keyword>
<feature type="non-terminal residue" evidence="26">
    <location>
        <position position="1"/>
    </location>
</feature>
<evidence type="ECO:0000256" key="13">
    <source>
        <dbReference type="ARBA" id="ARBA00022837"/>
    </source>
</evidence>
<keyword evidence="6" id="KW-0723">Serine/threonine-protein kinase</keyword>
<feature type="binding site" evidence="21">
    <location>
        <position position="830"/>
    </location>
    <ligand>
        <name>ATP</name>
        <dbReference type="ChEBI" id="CHEBI:30616"/>
    </ligand>
</feature>
<dbReference type="FunFam" id="2.60.40.10:FF:000127">
    <property type="entry name" value="titin isoform X1"/>
    <property type="match status" value="1"/>
</dbReference>
<comment type="subcellular location">
    <subcellularLocation>
        <location evidence="2">Cytoplasm</location>
    </subcellularLocation>
</comment>
<dbReference type="PROSITE" id="PS50011">
    <property type="entry name" value="PROTEIN_KINASE_DOM"/>
    <property type="match status" value="1"/>
</dbReference>
<dbReference type="InterPro" id="IPR017441">
    <property type="entry name" value="Protein_kinase_ATP_BS"/>
</dbReference>
<evidence type="ECO:0000259" key="25">
    <source>
        <dbReference type="PROSITE" id="PS50853"/>
    </source>
</evidence>
<dbReference type="GO" id="GO:0030154">
    <property type="term" value="P:cell differentiation"/>
    <property type="evidence" value="ECO:0007669"/>
    <property type="project" value="UniProtKB-ARBA"/>
</dbReference>
<evidence type="ECO:0000256" key="17">
    <source>
        <dbReference type="ARBA" id="ARBA00023157"/>
    </source>
</evidence>
<dbReference type="EMBL" id="OC868846">
    <property type="protein sequence ID" value="CAD7634252.1"/>
    <property type="molecule type" value="Genomic_DNA"/>
</dbReference>
<dbReference type="SMART" id="SM00408">
    <property type="entry name" value="IGc2"/>
    <property type="match status" value="4"/>
</dbReference>
<feature type="compositionally biased region" description="Low complexity" evidence="22">
    <location>
        <begin position="1270"/>
        <end position="1286"/>
    </location>
</feature>
<feature type="domain" description="Ig-like" evidence="24">
    <location>
        <begin position="1174"/>
        <end position="1261"/>
    </location>
</feature>
<evidence type="ECO:0000256" key="20">
    <source>
        <dbReference type="ARBA" id="ARBA00048679"/>
    </source>
</evidence>
<evidence type="ECO:0000259" key="23">
    <source>
        <dbReference type="PROSITE" id="PS50011"/>
    </source>
</evidence>
<organism evidence="26">
    <name type="scientific">Medioppia subpectinata</name>
    <dbReference type="NCBI Taxonomy" id="1979941"/>
    <lineage>
        <taxon>Eukaryota</taxon>
        <taxon>Metazoa</taxon>
        <taxon>Ecdysozoa</taxon>
        <taxon>Arthropoda</taxon>
        <taxon>Chelicerata</taxon>
        <taxon>Arachnida</taxon>
        <taxon>Acari</taxon>
        <taxon>Acariformes</taxon>
        <taxon>Sarcoptiformes</taxon>
        <taxon>Oribatida</taxon>
        <taxon>Brachypylina</taxon>
        <taxon>Oppioidea</taxon>
        <taxon>Oppiidae</taxon>
        <taxon>Medioppia</taxon>
    </lineage>
</organism>
<dbReference type="InterPro" id="IPR013098">
    <property type="entry name" value="Ig_I-set"/>
</dbReference>
<feature type="compositionally biased region" description="Low complexity" evidence="22">
    <location>
        <begin position="1378"/>
        <end position="1393"/>
    </location>
</feature>
<dbReference type="EC" id="2.7.11.1" evidence="4"/>
<proteinExistence type="inferred from homology"/>
<accession>A0A7R9L3L7</accession>
<feature type="domain" description="Ig-like" evidence="24">
    <location>
        <begin position="461"/>
        <end position="549"/>
    </location>
</feature>
<comment type="cofactor">
    <cofactor evidence="1">
        <name>Mg(2+)</name>
        <dbReference type="ChEBI" id="CHEBI:18420"/>
    </cofactor>
</comment>
<comment type="catalytic activity">
    <reaction evidence="20">
        <text>L-seryl-[protein] + ATP = O-phospho-L-seryl-[protein] + ADP + H(+)</text>
        <dbReference type="Rhea" id="RHEA:17989"/>
        <dbReference type="Rhea" id="RHEA-COMP:9863"/>
        <dbReference type="Rhea" id="RHEA-COMP:11604"/>
        <dbReference type="ChEBI" id="CHEBI:15378"/>
        <dbReference type="ChEBI" id="CHEBI:29999"/>
        <dbReference type="ChEBI" id="CHEBI:30616"/>
        <dbReference type="ChEBI" id="CHEBI:83421"/>
        <dbReference type="ChEBI" id="CHEBI:456216"/>
        <dbReference type="EC" id="2.7.11.1"/>
    </reaction>
</comment>
<evidence type="ECO:0000256" key="22">
    <source>
        <dbReference type="SAM" id="MobiDB-lite"/>
    </source>
</evidence>
<evidence type="ECO:0000256" key="5">
    <source>
        <dbReference type="ARBA" id="ARBA00022490"/>
    </source>
</evidence>
<keyword evidence="27" id="KW-1185">Reference proteome</keyword>
<feature type="region of interest" description="Disordered" evidence="22">
    <location>
        <begin position="1270"/>
        <end position="1404"/>
    </location>
</feature>
<dbReference type="InterPro" id="IPR007110">
    <property type="entry name" value="Ig-like_dom"/>
</dbReference>
<dbReference type="InterPro" id="IPR036116">
    <property type="entry name" value="FN3_sf"/>
</dbReference>
<dbReference type="Pfam" id="PF07679">
    <property type="entry name" value="I-set"/>
    <property type="match status" value="5"/>
</dbReference>
<dbReference type="InterPro" id="IPR011009">
    <property type="entry name" value="Kinase-like_dom_sf"/>
</dbReference>
<feature type="domain" description="Fibronectin type-III" evidence="25">
    <location>
        <begin position="360"/>
        <end position="455"/>
    </location>
</feature>
<evidence type="ECO:0000256" key="10">
    <source>
        <dbReference type="ARBA" id="ARBA00022737"/>
    </source>
</evidence>
<evidence type="ECO:0000256" key="3">
    <source>
        <dbReference type="ARBA" id="ARBA00006692"/>
    </source>
</evidence>
<feature type="domain" description="Fibronectin type-III" evidence="25">
    <location>
        <begin position="1"/>
        <end position="64"/>
    </location>
</feature>
<evidence type="ECO:0000256" key="12">
    <source>
        <dbReference type="ARBA" id="ARBA00022777"/>
    </source>
</evidence>
<protein>
    <recommendedName>
        <fullName evidence="4">non-specific serine/threonine protein kinase</fullName>
        <ecNumber evidence="4">2.7.11.1</ecNumber>
    </recommendedName>
</protein>
<dbReference type="FunFam" id="2.60.40.10:FF:000003">
    <property type="entry name" value="Titin isoform E"/>
    <property type="match status" value="1"/>
</dbReference>
<keyword evidence="17" id="KW-1015">Disulfide bond</keyword>
<feature type="compositionally biased region" description="Polar residues" evidence="22">
    <location>
        <begin position="734"/>
        <end position="743"/>
    </location>
</feature>
<evidence type="ECO:0000256" key="6">
    <source>
        <dbReference type="ARBA" id="ARBA00022527"/>
    </source>
</evidence>
<dbReference type="GO" id="GO:0005516">
    <property type="term" value="F:calmodulin binding"/>
    <property type="evidence" value="ECO:0007669"/>
    <property type="project" value="UniProtKB-KW"/>
</dbReference>
<dbReference type="PROSITE" id="PS00107">
    <property type="entry name" value="PROTEIN_KINASE_ATP"/>
    <property type="match status" value="1"/>
</dbReference>
<dbReference type="CDD" id="cd00063">
    <property type="entry name" value="FN3"/>
    <property type="match status" value="4"/>
</dbReference>
<dbReference type="FunFam" id="3.30.200.20:FF:000249">
    <property type="entry name" value="twitchin isoform X2"/>
    <property type="match status" value="1"/>
</dbReference>
<evidence type="ECO:0000256" key="19">
    <source>
        <dbReference type="ARBA" id="ARBA00047899"/>
    </source>
</evidence>
<keyword evidence="18" id="KW-0393">Immunoglobulin domain</keyword>
<evidence type="ECO:0000256" key="1">
    <source>
        <dbReference type="ARBA" id="ARBA00001946"/>
    </source>
</evidence>
<keyword evidence="15" id="KW-0460">Magnesium</keyword>
<dbReference type="InterPro" id="IPR003598">
    <property type="entry name" value="Ig_sub2"/>
</dbReference>
<sequence length="1404" mass="158241">YVVERKEHNSTYWIKVNEYGCLDCEYTVLNLSENNEYDFRVSAVNSAGKSEPCLMSTSVKVQEIAGGAKPEFVRKLFNKNTNLKSQITLECEAIGKPVPNARWFRNGKELHSSARIKAMESEDGVFKLVFAEVWDSDEADYTCEAINSLGSDKTSASVRIAAPPQIIRCPNEVYFPEGDNAKIKIFFSGSAPFDVILFKEGLEVKESDHLKYTVFDEYVIIFIRDVVKSDESKYKIAVKNESGQADASFAVFVTGLPGKPTGPLEVPEISRNAATITWKAPKYDGGCRVTHYIVERKETSHSHWITATSMCKETIFTAQGLTEGGEYLFRVLAVNENGQSEPLVGENPIIAKLPFDKPSAPGVPEVTEVGGDFVNLHWDKPLSDGGSRIQGYVIEKREANTETWQRVNVALCHSTQINISNLIEDRQYEFRVFAANEAGLSPPSSNSGSVKIKDPEAAAPPEFTQPLRRVLAVENKSAEFTCTVVGVPKPNITWFKGAREIYDGGKYTMLRDGDTYSLTIAGVYGEDADEYACRAVNKGGARSTRAELVIKTAPKISVPPRFRDLACFERGENVSIKIPFTGNPKPNIKWSKEGEEIERGDHFDVIVKERHAILVIRDVSKLDSGPYCITAENELGVDSATINVQISDRPDPPRFPIVEQVGDDFVTLSWKGPLWDGGSTITNYIIEKKEPSMSSWVRCGHTRFLLHQITALNPNKDYEFRVFAENVYGRSEPSETTQKITTKPSEKDKHKRKGWEFDAMGRKIRGKPEGKVTNYDQFVSEDERLIGQAVDIKTSSVYDLYDILEEIGTGAFGVVHRCREKKSGRIFAAKFIPVSHPLEKSIIRKEIDIMNHLHHIKLIRLHDAFEDDDEMCLIYEFMSGGELFERITDEGYKMSESEAQHYVRQICEGVKHMHEKNIIHLDLKPENIMCQKKDSNKIKIIDFGLATKLDPHEVVKISTGTAEFAAPEIVEREPVGFYTDMWAVGVLSYVLLSGLSPFAGENDIETLKNVKTCDWDFDEQKFANVSNEAKDFIRHLLTRNKDKRMTAHECLEHDWLKGTDVSTTPIPNRNYIDIRDKTRAKYDTWLSALVPIGHIANYSSLRKLQDEKYKMQEVLFDRREAVPRFNHYGFREEPVFLNVHPLPKDLPPFKLDEPVRRRRDAPPPLWEEPKDCAPHFTFLLRPRVIQVGLGVKLLCCLNSKPWPEIRWFKDGRELSKHEYTMSAADGVCTLIITSCRLEDAGKYTCLAVNHLGEAESSCNLIIEAKRSVPTHSPSPVVISPPISRIHTPTPRSPVPPLDTYIRDFRESKRQQSYSSKRHDSSNYSSHHSYSSDTSSYQRSSSVKSSSKYQSNYSSSKYKSDAKTSAVSTGSHYSDTKRSVPSSASPTTPTTPGGSRRRQSTKEIA</sequence>
<evidence type="ECO:0000256" key="21">
    <source>
        <dbReference type="PROSITE-ProRule" id="PRU10141"/>
    </source>
</evidence>
<dbReference type="SUPFAM" id="SSF56112">
    <property type="entry name" value="Protein kinase-like (PK-like)"/>
    <property type="match status" value="1"/>
</dbReference>
<evidence type="ECO:0000256" key="15">
    <source>
        <dbReference type="ARBA" id="ARBA00022842"/>
    </source>
</evidence>
<keyword evidence="9" id="KW-0479">Metal-binding</keyword>
<dbReference type="PROSITE" id="PS50853">
    <property type="entry name" value="FN3"/>
    <property type="match status" value="4"/>
</dbReference>
<evidence type="ECO:0000313" key="26">
    <source>
        <dbReference type="EMBL" id="CAD7634252.1"/>
    </source>
</evidence>
<evidence type="ECO:0000256" key="4">
    <source>
        <dbReference type="ARBA" id="ARBA00012513"/>
    </source>
</evidence>
<feature type="domain" description="Protein kinase" evidence="23">
    <location>
        <begin position="801"/>
        <end position="1056"/>
    </location>
</feature>
<gene>
    <name evidence="26" type="ORF">OSB1V03_LOCUS14648</name>
</gene>
<feature type="domain" description="Fibronectin type-III" evidence="25">
    <location>
        <begin position="260"/>
        <end position="354"/>
    </location>
</feature>
<evidence type="ECO:0000256" key="11">
    <source>
        <dbReference type="ARBA" id="ARBA00022741"/>
    </source>
</evidence>
<keyword evidence="16" id="KW-0112">Calmodulin-binding</keyword>
<dbReference type="GO" id="GO:0004674">
    <property type="term" value="F:protein serine/threonine kinase activity"/>
    <property type="evidence" value="ECO:0007669"/>
    <property type="project" value="UniProtKB-KW"/>
</dbReference>
<dbReference type="FunFam" id="2.60.40.10:FF:000107">
    <property type="entry name" value="Myosin, light chain kinase a"/>
    <property type="match status" value="1"/>
</dbReference>
<evidence type="ECO:0000313" key="27">
    <source>
        <dbReference type="Proteomes" id="UP000759131"/>
    </source>
</evidence>
<dbReference type="FunFam" id="2.60.40.10:FF:000031">
    <property type="entry name" value="Myosin-binding protein C, slow type"/>
    <property type="match status" value="1"/>
</dbReference>
<name>A0A7R9L3L7_9ACAR</name>
<dbReference type="GO" id="GO:0046872">
    <property type="term" value="F:metal ion binding"/>
    <property type="evidence" value="ECO:0007669"/>
    <property type="project" value="UniProtKB-KW"/>
</dbReference>
<dbReference type="Proteomes" id="UP000759131">
    <property type="component" value="Unassembled WGS sequence"/>
</dbReference>
<feature type="domain" description="Ig-like" evidence="24">
    <location>
        <begin position="70"/>
        <end position="159"/>
    </location>
</feature>
<dbReference type="SMART" id="SM00409">
    <property type="entry name" value="IG"/>
    <property type="match status" value="5"/>
</dbReference>
<feature type="domain" description="Ig-like" evidence="24">
    <location>
        <begin position="554"/>
        <end position="647"/>
    </location>
</feature>
<evidence type="ECO:0000256" key="14">
    <source>
        <dbReference type="ARBA" id="ARBA00022840"/>
    </source>
</evidence>
<feature type="compositionally biased region" description="Basic and acidic residues" evidence="22">
    <location>
        <begin position="1300"/>
        <end position="1309"/>
    </location>
</feature>
<dbReference type="SMART" id="SM00220">
    <property type="entry name" value="S_TKc"/>
    <property type="match status" value="1"/>
</dbReference>
<dbReference type="OrthoDB" id="504170at2759"/>
<keyword evidence="7" id="KW-0597">Phosphoprotein</keyword>
<dbReference type="PANTHER" id="PTHR47633">
    <property type="entry name" value="IMMUNOGLOBULIN"/>
    <property type="match status" value="1"/>
</dbReference>
<dbReference type="FunFam" id="2.60.40.10:FF:000147">
    <property type="entry name" value="Myosin light chain kinase"/>
    <property type="match status" value="1"/>
</dbReference>
<dbReference type="SUPFAM" id="SSF48726">
    <property type="entry name" value="Immunoglobulin"/>
    <property type="match status" value="5"/>
</dbReference>
<dbReference type="InterPro" id="IPR000719">
    <property type="entry name" value="Prot_kinase_dom"/>
</dbReference>
<dbReference type="GO" id="GO:0050793">
    <property type="term" value="P:regulation of developmental process"/>
    <property type="evidence" value="ECO:0007669"/>
    <property type="project" value="UniProtKB-ARBA"/>
</dbReference>
<evidence type="ECO:0000256" key="9">
    <source>
        <dbReference type="ARBA" id="ARBA00022723"/>
    </source>
</evidence>
<dbReference type="InterPro" id="IPR013783">
    <property type="entry name" value="Ig-like_fold"/>
</dbReference>
<keyword evidence="10" id="KW-0677">Repeat</keyword>
<feature type="compositionally biased region" description="Low complexity" evidence="22">
    <location>
        <begin position="1321"/>
        <end position="1356"/>
    </location>
</feature>
<dbReference type="InterPro" id="IPR003599">
    <property type="entry name" value="Ig_sub"/>
</dbReference>
<evidence type="ECO:0000256" key="2">
    <source>
        <dbReference type="ARBA" id="ARBA00004496"/>
    </source>
</evidence>
<feature type="non-terminal residue" evidence="26">
    <location>
        <position position="1404"/>
    </location>
</feature>
<dbReference type="PRINTS" id="PR00014">
    <property type="entry name" value="FNTYPEIII"/>
</dbReference>
<comment type="catalytic activity">
    <reaction evidence="19">
        <text>L-threonyl-[protein] + ATP = O-phospho-L-threonyl-[protein] + ADP + H(+)</text>
        <dbReference type="Rhea" id="RHEA:46608"/>
        <dbReference type="Rhea" id="RHEA-COMP:11060"/>
        <dbReference type="Rhea" id="RHEA-COMP:11605"/>
        <dbReference type="ChEBI" id="CHEBI:15378"/>
        <dbReference type="ChEBI" id="CHEBI:30013"/>
        <dbReference type="ChEBI" id="CHEBI:30616"/>
        <dbReference type="ChEBI" id="CHEBI:61977"/>
        <dbReference type="ChEBI" id="CHEBI:456216"/>
        <dbReference type="EC" id="2.7.11.1"/>
    </reaction>
</comment>
<dbReference type="GO" id="GO:0031672">
    <property type="term" value="C:A band"/>
    <property type="evidence" value="ECO:0007669"/>
    <property type="project" value="UniProtKB-ARBA"/>
</dbReference>
<keyword evidence="5" id="KW-0963">Cytoplasm</keyword>
<dbReference type="Pfam" id="PF00069">
    <property type="entry name" value="Pkinase"/>
    <property type="match status" value="1"/>
</dbReference>
<evidence type="ECO:0000256" key="18">
    <source>
        <dbReference type="ARBA" id="ARBA00023319"/>
    </source>
</evidence>
<dbReference type="SMART" id="SM00060">
    <property type="entry name" value="FN3"/>
    <property type="match status" value="3"/>
</dbReference>
<dbReference type="FunFam" id="1.10.510.10:FF:000321">
    <property type="entry name" value="Bent, isoform C"/>
    <property type="match status" value="1"/>
</dbReference>
<keyword evidence="14 21" id="KW-0067">ATP-binding</keyword>
<feature type="compositionally biased region" description="Polar residues" evidence="22">
    <location>
        <begin position="1362"/>
        <end position="1372"/>
    </location>
</feature>
<evidence type="ECO:0000256" key="8">
    <source>
        <dbReference type="ARBA" id="ARBA00022679"/>
    </source>
</evidence>
<dbReference type="InterPro" id="IPR003961">
    <property type="entry name" value="FN3_dom"/>
</dbReference>
<dbReference type="Pfam" id="PF00041">
    <property type="entry name" value="fn3"/>
    <property type="match status" value="3"/>
</dbReference>
<dbReference type="GO" id="GO:0051239">
    <property type="term" value="P:regulation of multicellular organismal process"/>
    <property type="evidence" value="ECO:0007669"/>
    <property type="project" value="UniProtKB-ARBA"/>
</dbReference>
<evidence type="ECO:0000256" key="7">
    <source>
        <dbReference type="ARBA" id="ARBA00022553"/>
    </source>
</evidence>